<dbReference type="SUPFAM" id="SSF52540">
    <property type="entry name" value="P-loop containing nucleoside triphosphate hydrolases"/>
    <property type="match status" value="1"/>
</dbReference>
<organism evidence="6 7">
    <name type="scientific">Zasmidium cellare</name>
    <name type="common">Wine cellar mold</name>
    <name type="synonym">Racodium cellare</name>
    <dbReference type="NCBI Taxonomy" id="395010"/>
    <lineage>
        <taxon>Eukaryota</taxon>
        <taxon>Fungi</taxon>
        <taxon>Dikarya</taxon>
        <taxon>Ascomycota</taxon>
        <taxon>Pezizomycotina</taxon>
        <taxon>Dothideomycetes</taxon>
        <taxon>Dothideomycetidae</taxon>
        <taxon>Mycosphaerellales</taxon>
        <taxon>Mycosphaerellaceae</taxon>
        <taxon>Zasmidium</taxon>
    </lineage>
</organism>
<evidence type="ECO:0000259" key="5">
    <source>
        <dbReference type="Pfam" id="PF25053"/>
    </source>
</evidence>
<dbReference type="Pfam" id="PF06985">
    <property type="entry name" value="HET"/>
    <property type="match status" value="1"/>
</dbReference>
<comment type="caution">
    <text evidence="6">The sequence shown here is derived from an EMBL/GenBank/DDBJ whole genome shotgun (WGS) entry which is preliminary data.</text>
</comment>
<feature type="domain" description="Heterokaryon incompatibility" evidence="3">
    <location>
        <begin position="22"/>
        <end position="114"/>
    </location>
</feature>
<feature type="compositionally biased region" description="Polar residues" evidence="2">
    <location>
        <begin position="263"/>
        <end position="272"/>
    </location>
</feature>
<dbReference type="Pfam" id="PF24883">
    <property type="entry name" value="NPHP3_N"/>
    <property type="match status" value="1"/>
</dbReference>
<accession>A0ABR0EK35</accession>
<feature type="region of interest" description="Disordered" evidence="2">
    <location>
        <begin position="248"/>
        <end position="272"/>
    </location>
</feature>
<feature type="domain" description="DUF7791" evidence="5">
    <location>
        <begin position="603"/>
        <end position="795"/>
    </location>
</feature>
<evidence type="ECO:0000256" key="1">
    <source>
        <dbReference type="ARBA" id="ARBA00022737"/>
    </source>
</evidence>
<dbReference type="Pfam" id="PF25053">
    <property type="entry name" value="DUF7791"/>
    <property type="match status" value="1"/>
</dbReference>
<dbReference type="InterPro" id="IPR056884">
    <property type="entry name" value="NPHP3-like_N"/>
</dbReference>
<proteinExistence type="predicted"/>
<evidence type="ECO:0000313" key="7">
    <source>
        <dbReference type="Proteomes" id="UP001305779"/>
    </source>
</evidence>
<reference evidence="6 7" key="1">
    <citation type="journal article" date="2023" name="G3 (Bethesda)">
        <title>A chromosome-level genome assembly of Zasmidium syzygii isolated from banana leaves.</title>
        <authorList>
            <person name="van Westerhoven A.C."/>
            <person name="Mehrabi R."/>
            <person name="Talebi R."/>
            <person name="Steentjes M.B.F."/>
            <person name="Corcolon B."/>
            <person name="Chong P.A."/>
            <person name="Kema G.H.J."/>
            <person name="Seidl M.F."/>
        </authorList>
    </citation>
    <scope>NUCLEOTIDE SEQUENCE [LARGE SCALE GENOMIC DNA]</scope>
    <source>
        <strain evidence="6 7">P124</strain>
    </source>
</reference>
<dbReference type="InterPro" id="IPR010730">
    <property type="entry name" value="HET"/>
</dbReference>
<evidence type="ECO:0000313" key="6">
    <source>
        <dbReference type="EMBL" id="KAK4501641.1"/>
    </source>
</evidence>
<name>A0ABR0EK35_ZASCE</name>
<evidence type="ECO:0000259" key="3">
    <source>
        <dbReference type="Pfam" id="PF06985"/>
    </source>
</evidence>
<dbReference type="InterPro" id="IPR056693">
    <property type="entry name" value="DUF7791"/>
</dbReference>
<evidence type="ECO:0000256" key="2">
    <source>
        <dbReference type="SAM" id="MobiDB-lite"/>
    </source>
</evidence>
<dbReference type="EMBL" id="JAXOVC010000005">
    <property type="protein sequence ID" value="KAK4501641.1"/>
    <property type="molecule type" value="Genomic_DNA"/>
</dbReference>
<dbReference type="PANTHER" id="PTHR10622:SF10">
    <property type="entry name" value="HET DOMAIN-CONTAINING PROTEIN"/>
    <property type="match status" value="1"/>
</dbReference>
<protein>
    <submittedName>
        <fullName evidence="6">Uncharacterized protein</fullName>
    </submittedName>
</protein>
<evidence type="ECO:0000259" key="4">
    <source>
        <dbReference type="Pfam" id="PF24883"/>
    </source>
</evidence>
<gene>
    <name evidence="6" type="ORF">PRZ48_007450</name>
</gene>
<feature type="domain" description="Nephrocystin 3-like N-terminal" evidence="4">
    <location>
        <begin position="321"/>
        <end position="495"/>
    </location>
</feature>
<dbReference type="Proteomes" id="UP001305779">
    <property type="component" value="Unassembled WGS sequence"/>
</dbReference>
<keyword evidence="1" id="KW-0677">Repeat</keyword>
<dbReference type="PANTHER" id="PTHR10622">
    <property type="entry name" value="HET DOMAIN-CONTAINING PROTEIN"/>
    <property type="match status" value="1"/>
</dbReference>
<dbReference type="InterPro" id="IPR027417">
    <property type="entry name" value="P-loop_NTPase"/>
</dbReference>
<sequence length="1080" mass="124531">MRLLNVSTLSLEKFDPDSIPRYVIASHRWTKGQEASFEDVKNVQNVDKSGYKKILGLAKYVREHLPDVEWLWIDTCCIDDRHSQEVSEAINSMFRWYSRAELCLAYLADVETTETEDFIQSEWFSRGWTLQELLAPKTVVFLSSRWEVIGHKRDEANTLGHLQLEMGRSLEKTIASVTKIPVAILKDYELSKGLSVDVKQAWTSGRRTTREEDMYYCMFGIFDVAPGANYGEGLQSAKRRLMNAINERSREDDVARQARAGAANSNPSRQTAGSLTQEVTFKLVGSLYFPQMEDRRDHIPMAYQGTYRWALLSTSNTNMRWDNFVSWLQDPQPRSRTYWVSAKPGAGKSSLVRFLDKSLRLDQHMQPWAEEKVFRLRYYFWNPGSPLQKSLIGLLRTFLYQLYEQSEELLLSCIPLRKRIEVTSAANVQDLNWSMIELKETFRKFVSQSPSSARFLILVDGLDEIDGDEDSRDELVEFLSGLSSSPNIKMCVSSRRWTVFEDAFARCPQLRLEDLNSRDIHTYVRGQLMEQPRYEQMLTYEPSAAHLIDHVIRKAQGVFLWTRLVVKELTRGIRDGDNYHTLCEKLESMPDDLNAYFARLIDSIEPYHRREACILLQIALHDERAFTTLHPLRLIDLMFIQEADHDFALTATRQAYVQNFLNAEELLSRLDSTLRRISSLCKGLLECFFHGGSTLEDFSIKQDVPGVEIAMQWSYANWTGKRFSPRSVANLPRTLLPVLETHKYTAFDFRIDFMHRSLRDYLLEPPMLQFLSQHAGGHFDARNYLRNARLVEMFMASSAGLHDGLTLGLASYYISTLSVPSFRNDPRCIEHVKTFQPLVASYEERGATDTAQFWYICQSLRTWYRERSNFYTLIIDFALTGYLVQTLTTDIIANKDGRPMLDYALRPRFADFFYFGDVSIGLQYPDPNLVRAILALGADPNESHEGISIWPLFLNFVAEQETLREPGKNPPTDIQNARAAYFFTLASMIQSGAHTVLSRADLSVHFMYGMFSTSTRDQSNSFEHRWPGLLSKAQPDEDDMDTFALFDVLDCLRPMFGDNIDRLKQSIQTQDLIRQLGLSQ</sequence>
<dbReference type="Gene3D" id="3.40.50.300">
    <property type="entry name" value="P-loop containing nucleotide triphosphate hydrolases"/>
    <property type="match status" value="1"/>
</dbReference>
<keyword evidence="7" id="KW-1185">Reference proteome</keyword>